<feature type="region of interest" description="Disordered" evidence="1">
    <location>
        <begin position="192"/>
        <end position="211"/>
    </location>
</feature>
<proteinExistence type="predicted"/>
<dbReference type="EMBL" id="CYKH01002038">
    <property type="protein sequence ID" value="CUG92383.1"/>
    <property type="molecule type" value="Genomic_DNA"/>
</dbReference>
<dbReference type="VEuPathDB" id="TriTrypDB:BSAL_37010"/>
<sequence length="283" mass="30309">MLHDERRMTTSLPQVSSSPSTAAAPAPAAAVVVVRPEGRNAVYVLYPFSDLATVAFSIDHGWIGLTDSESIEELLSQHQSAGDEESSLAPLDLQKAPTTLPPQVVVIAVVHPGIVVGYGVVLGARQPRSALKEVVKREVPSAWQYVLRVGWMRVASLASFGDSQEETLAGEHRFPAADKAAVVAACHGLFSRCDSSSSSTSSPRSSSTTSTTWTLFPRRDAAVTGADICDAVDQKHASMLLPRHLWEKSHVVGVPRGGGGMMRDQHHTKRARDEDDVTVVANQ</sequence>
<dbReference type="AlphaFoldDB" id="A0A0S4JQC9"/>
<accession>A0A0S4JQC9</accession>
<evidence type="ECO:0000313" key="2">
    <source>
        <dbReference type="EMBL" id="CUG92383.1"/>
    </source>
</evidence>
<keyword evidence="3" id="KW-1185">Reference proteome</keyword>
<organism evidence="2 3">
    <name type="scientific">Bodo saltans</name>
    <name type="common">Flagellated protozoan</name>
    <dbReference type="NCBI Taxonomy" id="75058"/>
    <lineage>
        <taxon>Eukaryota</taxon>
        <taxon>Discoba</taxon>
        <taxon>Euglenozoa</taxon>
        <taxon>Kinetoplastea</taxon>
        <taxon>Metakinetoplastina</taxon>
        <taxon>Eubodonida</taxon>
        <taxon>Bodonidae</taxon>
        <taxon>Bodo</taxon>
    </lineage>
</organism>
<dbReference type="Proteomes" id="UP000051952">
    <property type="component" value="Unassembled WGS sequence"/>
</dbReference>
<feature type="region of interest" description="Disordered" evidence="1">
    <location>
        <begin position="1"/>
        <end position="22"/>
    </location>
</feature>
<name>A0A0S4JQC9_BODSA</name>
<evidence type="ECO:0000256" key="1">
    <source>
        <dbReference type="SAM" id="MobiDB-lite"/>
    </source>
</evidence>
<protein>
    <submittedName>
        <fullName evidence="2">Uncharacterized protein</fullName>
    </submittedName>
</protein>
<feature type="compositionally biased region" description="Low complexity" evidence="1">
    <location>
        <begin position="195"/>
        <end position="211"/>
    </location>
</feature>
<reference evidence="3" key="1">
    <citation type="submission" date="2015-09" db="EMBL/GenBank/DDBJ databases">
        <authorList>
            <consortium name="Pathogen Informatics"/>
        </authorList>
    </citation>
    <scope>NUCLEOTIDE SEQUENCE [LARGE SCALE GENOMIC DNA]</scope>
    <source>
        <strain evidence="3">Lake Konstanz</strain>
    </source>
</reference>
<gene>
    <name evidence="2" type="ORF">BSAL_37010</name>
</gene>
<feature type="region of interest" description="Disordered" evidence="1">
    <location>
        <begin position="256"/>
        <end position="283"/>
    </location>
</feature>
<evidence type="ECO:0000313" key="3">
    <source>
        <dbReference type="Proteomes" id="UP000051952"/>
    </source>
</evidence>